<sequence>MTEEVEVGPTVVLAKTRGLLVIGDPLLGGGRRIGRVDDVWGSALDKLRQAISIAIERNLQPVIVADLLHETRDIGQLVPIIEIFKDKKPILVPRNCRWEEQNQGHVAAILEKANLTYIAGRDADRFQLNHSSGGKAKKMEVTCHTCWGGAERLEFGSRAFLRIPAMNLTIVHSNSLPLVDSSDGQTLLVAGRLLRLGPSEESQKVYVHEVTADGIEAIPLELTPIVFSGVSNSAEAAVNQLRNASLFVEMLRKSTEDIAEESGRESLLELIDEVCDSNKHDDYIRQLLLQLAKDTLEQETSLNS</sequence>
<dbReference type="EMBL" id="JACHLI010000001">
    <property type="protein sequence ID" value="MBB4861378.1"/>
    <property type="molecule type" value="Genomic_DNA"/>
</dbReference>
<dbReference type="RefSeq" id="WP_184585646.1">
    <property type="nucleotide sequence ID" value="NZ_JACHLI010000001.1"/>
</dbReference>
<dbReference type="AlphaFoldDB" id="A0A7W7KFX3"/>
<protein>
    <submittedName>
        <fullName evidence="1">Uncharacterized protein</fullName>
    </submittedName>
</protein>
<comment type="caution">
    <text evidence="1">The sequence shown here is derived from an EMBL/GenBank/DDBJ whole genome shotgun (WGS) entry which is preliminary data.</text>
</comment>
<accession>A0A7W7KFX3</accession>
<name>A0A7W7KFX3_PSENT</name>
<organism evidence="1 2">
    <name type="scientific">Pseudomonas nitroreducens</name>
    <dbReference type="NCBI Taxonomy" id="46680"/>
    <lineage>
        <taxon>Bacteria</taxon>
        <taxon>Pseudomonadati</taxon>
        <taxon>Pseudomonadota</taxon>
        <taxon>Gammaproteobacteria</taxon>
        <taxon>Pseudomonadales</taxon>
        <taxon>Pseudomonadaceae</taxon>
        <taxon>Pseudomonas</taxon>
    </lineage>
</organism>
<evidence type="ECO:0000313" key="1">
    <source>
        <dbReference type="EMBL" id="MBB4861378.1"/>
    </source>
</evidence>
<dbReference type="Proteomes" id="UP000566995">
    <property type="component" value="Unassembled WGS sequence"/>
</dbReference>
<gene>
    <name evidence="1" type="ORF">HNP46_000189</name>
</gene>
<evidence type="ECO:0000313" key="2">
    <source>
        <dbReference type="Proteomes" id="UP000566995"/>
    </source>
</evidence>
<proteinExistence type="predicted"/>
<reference evidence="1 2" key="1">
    <citation type="submission" date="2020-08" db="EMBL/GenBank/DDBJ databases">
        <title>Functional genomics of gut bacteria from endangered species of beetles.</title>
        <authorList>
            <person name="Carlos-Shanley C."/>
        </authorList>
    </citation>
    <scope>NUCLEOTIDE SEQUENCE [LARGE SCALE GENOMIC DNA]</scope>
    <source>
        <strain evidence="1 2">S00179</strain>
    </source>
</reference>